<feature type="region of interest" description="Disordered" evidence="2">
    <location>
        <begin position="1"/>
        <end position="34"/>
    </location>
</feature>
<protein>
    <recommendedName>
        <fullName evidence="3">CRISPR type III-associated protein domain-containing protein</fullName>
    </recommendedName>
</protein>
<evidence type="ECO:0000313" key="5">
    <source>
        <dbReference type="Proteomes" id="UP000218418"/>
    </source>
</evidence>
<name>A0A1Z4LPE7_9CYAN</name>
<dbReference type="Pfam" id="PF03787">
    <property type="entry name" value="RAMPs"/>
    <property type="match status" value="1"/>
</dbReference>
<dbReference type="InterPro" id="IPR005537">
    <property type="entry name" value="RAMP_III_fam"/>
</dbReference>
<evidence type="ECO:0000256" key="2">
    <source>
        <dbReference type="SAM" id="MobiDB-lite"/>
    </source>
</evidence>
<sequence length="359" mass="40440">MSQTPKPKPRKPAPPQGPSRDNSIETNPNKPYQFITFPRESPRLQKPAGHDKFYFNKNQLHGTLFLTLQVQTSLHISTGIVALGSDSKSRVPLIKTMTQGVEKQLSIQGSSLKGCIRSVYEAITNSTLAVITSRHRDKIPSERFPCKNKTELCPASRVFGALDWQGLIEFNDAKCESIGFSTGFMPSLYRPRPEPGSAYFDRRGKVAGRKFYYHTIRAIEKGQNQGIAVQQATKSYTFNTQLQFKNLKPEELGTLLVVLGQDSKYPIALKVGGGKPIGMGTMTVEVTQAKILQKSEDFKQRYCKYTPTDDNLLVENELQKFIQKHIKTAHSELIQSEQLQQLAEILRYPTDREPPEGMY</sequence>
<evidence type="ECO:0000256" key="1">
    <source>
        <dbReference type="ARBA" id="ARBA00023118"/>
    </source>
</evidence>
<dbReference type="GO" id="GO:0051607">
    <property type="term" value="P:defense response to virus"/>
    <property type="evidence" value="ECO:0007669"/>
    <property type="project" value="UniProtKB-KW"/>
</dbReference>
<dbReference type="PANTHER" id="PTHR35579:SF3">
    <property type="entry name" value="CRISPR SYSTEM CMS ENDORIBONUCLEASE CSM3"/>
    <property type="match status" value="1"/>
</dbReference>
<feature type="compositionally biased region" description="Polar residues" evidence="2">
    <location>
        <begin position="19"/>
        <end position="30"/>
    </location>
</feature>
<keyword evidence="1" id="KW-0051">Antiviral defense</keyword>
<evidence type="ECO:0000313" key="4">
    <source>
        <dbReference type="EMBL" id="BAY83099.1"/>
    </source>
</evidence>
<dbReference type="EMBL" id="AP018227">
    <property type="protein sequence ID" value="BAY83099.1"/>
    <property type="molecule type" value="Genomic_DNA"/>
</dbReference>
<dbReference type="InterPro" id="IPR052216">
    <property type="entry name" value="CRISPR_Csm3_endoribonuclease"/>
</dbReference>
<organism evidence="4 5">
    <name type="scientific">Calothrix parasitica NIES-267</name>
    <dbReference type="NCBI Taxonomy" id="1973488"/>
    <lineage>
        <taxon>Bacteria</taxon>
        <taxon>Bacillati</taxon>
        <taxon>Cyanobacteriota</taxon>
        <taxon>Cyanophyceae</taxon>
        <taxon>Nostocales</taxon>
        <taxon>Calotrichaceae</taxon>
        <taxon>Calothrix</taxon>
    </lineage>
</organism>
<feature type="domain" description="CRISPR type III-associated protein" evidence="3">
    <location>
        <begin position="67"/>
        <end position="281"/>
    </location>
</feature>
<keyword evidence="5" id="KW-1185">Reference proteome</keyword>
<dbReference type="OrthoDB" id="5362408at2"/>
<reference evidence="4 5" key="1">
    <citation type="submission" date="2017-06" db="EMBL/GenBank/DDBJ databases">
        <title>Genome sequencing of cyanobaciteial culture collection at National Institute for Environmental Studies (NIES).</title>
        <authorList>
            <person name="Hirose Y."/>
            <person name="Shimura Y."/>
            <person name="Fujisawa T."/>
            <person name="Nakamura Y."/>
            <person name="Kawachi M."/>
        </authorList>
    </citation>
    <scope>NUCLEOTIDE SEQUENCE [LARGE SCALE GENOMIC DNA]</scope>
    <source>
        <strain evidence="4 5">NIES-267</strain>
    </source>
</reference>
<dbReference type="Proteomes" id="UP000218418">
    <property type="component" value="Chromosome"/>
</dbReference>
<evidence type="ECO:0000259" key="3">
    <source>
        <dbReference type="Pfam" id="PF03787"/>
    </source>
</evidence>
<dbReference type="PANTHER" id="PTHR35579">
    <property type="entry name" value="CRISPR SYSTEM CMS ENDORIBONUCLEASE CSM3"/>
    <property type="match status" value="1"/>
</dbReference>
<proteinExistence type="predicted"/>
<dbReference type="AlphaFoldDB" id="A0A1Z4LPE7"/>
<gene>
    <name evidence="4" type="ORF">NIES267_25850</name>
</gene>
<accession>A0A1Z4LPE7</accession>